<dbReference type="EMBL" id="CP025066">
    <property type="protein sequence ID" value="AUX10868.1"/>
    <property type="molecule type" value="Genomic_DNA"/>
</dbReference>
<dbReference type="KEGG" id="hdf:AArcSl_3263"/>
<sequence>MSNPGAETFEEIPFPELVRKSALAIAQGQTALDLNSVRTAQTLADMKLDAGSVVLSIIEELDEDGNVVDFETVTNDTELSLLAYGITPTFYEFSETEIDMRFWVRWYDHTREVDRTSTYEQSMRSSYEESQKKFGGGGGAALDLGVFKIGGRAGGSTQSASGERETEIAVKRHSEYQSKVYGLDANASCRLKTRLVPKEAPDRAVPTIVRQSASE</sequence>
<evidence type="ECO:0000313" key="2">
    <source>
        <dbReference type="Proteomes" id="UP000263012"/>
    </source>
</evidence>
<evidence type="ECO:0000313" key="1">
    <source>
        <dbReference type="EMBL" id="AUX10868.1"/>
    </source>
</evidence>
<keyword evidence="2" id="KW-1185">Reference proteome</keyword>
<dbReference type="OrthoDB" id="225642at2157"/>
<dbReference type="Proteomes" id="UP000263012">
    <property type="component" value="Chromosome"/>
</dbReference>
<organism evidence="1 2">
    <name type="scientific">Halalkaliarchaeum desulfuricum</name>
    <dbReference type="NCBI Taxonomy" id="2055893"/>
    <lineage>
        <taxon>Archaea</taxon>
        <taxon>Methanobacteriati</taxon>
        <taxon>Methanobacteriota</taxon>
        <taxon>Stenosarchaea group</taxon>
        <taxon>Halobacteria</taxon>
        <taxon>Halobacteriales</taxon>
        <taxon>Haloferacaceae</taxon>
        <taxon>Halalkaliarchaeum</taxon>
    </lineage>
</organism>
<reference evidence="2" key="1">
    <citation type="submission" date="2017-11" db="EMBL/GenBank/DDBJ databases">
        <title>Phenotypic and genomic properties of facultatively anaerobic sulfur-reducing natronoarchaea from hypersaline soda lakes.</title>
        <authorList>
            <person name="Sorokin D.Y."/>
            <person name="Kublanov I.V."/>
            <person name="Roman P."/>
            <person name="Sinninghe Damste J.S."/>
            <person name="Golyshin P.N."/>
            <person name="Rojo D."/>
            <person name="Ciordia S."/>
            <person name="Mena M.D.C."/>
            <person name="Ferrer M."/>
            <person name="Messina E."/>
            <person name="Smedile F."/>
            <person name="La Spada G."/>
            <person name="La Cono V."/>
            <person name="Yakimov M.M."/>
        </authorList>
    </citation>
    <scope>NUCLEOTIDE SEQUENCE [LARGE SCALE GENOMIC DNA]</scope>
    <source>
        <strain evidence="2">AArc-Sl</strain>
    </source>
</reference>
<dbReference type="AlphaFoldDB" id="A0A343TP46"/>
<name>A0A343TP46_9EURY</name>
<protein>
    <submittedName>
        <fullName evidence="1">Uncharacterized protein</fullName>
    </submittedName>
</protein>
<proteinExistence type="predicted"/>
<accession>A0A343TP46</accession>
<dbReference type="GeneID" id="37879630"/>
<dbReference type="RefSeq" id="WP_119821561.1">
    <property type="nucleotide sequence ID" value="NZ_CP025066.1"/>
</dbReference>
<gene>
    <name evidence="1" type="ORF">AArcSl_3263</name>
</gene>